<organism evidence="1 2">
    <name type="scientific">Vitrella brassicaformis (strain CCMP3155)</name>
    <dbReference type="NCBI Taxonomy" id="1169540"/>
    <lineage>
        <taxon>Eukaryota</taxon>
        <taxon>Sar</taxon>
        <taxon>Alveolata</taxon>
        <taxon>Colpodellida</taxon>
        <taxon>Vitrellaceae</taxon>
        <taxon>Vitrella</taxon>
    </lineage>
</organism>
<evidence type="ECO:0000313" key="2">
    <source>
        <dbReference type="Proteomes" id="UP000041254"/>
    </source>
</evidence>
<dbReference type="EMBL" id="CDMY01000138">
    <property type="protein sequence ID" value="CEL93091.1"/>
    <property type="molecule type" value="Genomic_DNA"/>
</dbReference>
<name>A0A0G4ECQ3_VITBC</name>
<dbReference type="InParanoid" id="A0A0G4ECQ3"/>
<protein>
    <submittedName>
        <fullName evidence="1">Uncharacterized protein</fullName>
    </submittedName>
</protein>
<reference evidence="1 2" key="1">
    <citation type="submission" date="2014-11" db="EMBL/GenBank/DDBJ databases">
        <authorList>
            <person name="Zhu J."/>
            <person name="Qi W."/>
            <person name="Song R."/>
        </authorList>
    </citation>
    <scope>NUCLEOTIDE SEQUENCE [LARGE SCALE GENOMIC DNA]</scope>
</reference>
<evidence type="ECO:0000313" key="1">
    <source>
        <dbReference type="EMBL" id="CEL93091.1"/>
    </source>
</evidence>
<sequence length="242" mass="26602">MCVVGGPKESEPTSLGLGHVAQCSRRGSECVHEAGEQSAVSGAATDIDGRLSFARSVCLVMCLPTPLHQALSERCRRPLADWWRGGLTVWPLGMDGWIGMDLQAPRHRSTTSSTSSTIKTLTEWPQERVPYTADDQHRRRCQGVSLTSFGVVATLPRQPSVTRLPLCSETTTHARWCSGLTQLGCAPWEGNHERNDWELYFDDVKKTHMVLQESERAPCRNMTCPIIASAQRAPAPSPPPAQ</sequence>
<keyword evidence="2" id="KW-1185">Reference proteome</keyword>
<dbReference type="VEuPathDB" id="CryptoDB:Vbra_6926"/>
<gene>
    <name evidence="1" type="ORF">Vbra_6926</name>
</gene>
<dbReference type="AlphaFoldDB" id="A0A0G4ECQ3"/>
<dbReference type="Proteomes" id="UP000041254">
    <property type="component" value="Unassembled WGS sequence"/>
</dbReference>
<accession>A0A0G4ECQ3</accession>
<proteinExistence type="predicted"/>